<proteinExistence type="predicted"/>
<evidence type="ECO:0000256" key="4">
    <source>
        <dbReference type="ARBA" id="ARBA00023284"/>
    </source>
</evidence>
<reference evidence="8" key="1">
    <citation type="submission" date="2017-06" db="EMBL/GenBank/DDBJ databases">
        <authorList>
            <person name="Varghese N."/>
            <person name="Submissions S."/>
        </authorList>
    </citation>
    <scope>NUCLEOTIDE SEQUENCE [LARGE SCALE GENOMIC DNA]</scope>
    <source>
        <strain evidence="8">DSM 11116</strain>
    </source>
</reference>
<evidence type="ECO:0000259" key="6">
    <source>
        <dbReference type="PROSITE" id="PS51352"/>
    </source>
</evidence>
<dbReference type="CDD" id="cd02966">
    <property type="entry name" value="TlpA_like_family"/>
    <property type="match status" value="1"/>
</dbReference>
<dbReference type="InterPro" id="IPR036249">
    <property type="entry name" value="Thioredoxin-like_sf"/>
</dbReference>
<dbReference type="InterPro" id="IPR017937">
    <property type="entry name" value="Thioredoxin_CS"/>
</dbReference>
<dbReference type="PANTHER" id="PTHR42852">
    <property type="entry name" value="THIOL:DISULFIDE INTERCHANGE PROTEIN DSBE"/>
    <property type="match status" value="1"/>
</dbReference>
<evidence type="ECO:0000256" key="1">
    <source>
        <dbReference type="ARBA" id="ARBA00004196"/>
    </source>
</evidence>
<feature type="signal peptide" evidence="5">
    <location>
        <begin position="1"/>
        <end position="15"/>
    </location>
</feature>
<evidence type="ECO:0000256" key="2">
    <source>
        <dbReference type="ARBA" id="ARBA00022748"/>
    </source>
</evidence>
<keyword evidence="4" id="KW-0676">Redox-active center</keyword>
<evidence type="ECO:0000256" key="3">
    <source>
        <dbReference type="ARBA" id="ARBA00023157"/>
    </source>
</evidence>
<dbReference type="InterPro" id="IPR000866">
    <property type="entry name" value="AhpC/TSA"/>
</dbReference>
<feature type="chain" id="PRO_5012894436" evidence="5">
    <location>
        <begin position="16"/>
        <end position="380"/>
    </location>
</feature>
<keyword evidence="3" id="KW-1015">Disulfide bond</keyword>
<dbReference type="InterPro" id="IPR050553">
    <property type="entry name" value="Thioredoxin_ResA/DsbE_sf"/>
</dbReference>
<keyword evidence="8" id="KW-1185">Reference proteome</keyword>
<dbReference type="GO" id="GO:0017004">
    <property type="term" value="P:cytochrome complex assembly"/>
    <property type="evidence" value="ECO:0007669"/>
    <property type="project" value="UniProtKB-KW"/>
</dbReference>
<gene>
    <name evidence="7" type="ORF">SAMN06265337_0539</name>
</gene>
<dbReference type="GO" id="GO:0016853">
    <property type="term" value="F:isomerase activity"/>
    <property type="evidence" value="ECO:0007669"/>
    <property type="project" value="UniProtKB-KW"/>
</dbReference>
<dbReference type="Proteomes" id="UP000198131">
    <property type="component" value="Unassembled WGS sequence"/>
</dbReference>
<dbReference type="SUPFAM" id="SSF52833">
    <property type="entry name" value="Thioredoxin-like"/>
    <property type="match status" value="1"/>
</dbReference>
<dbReference type="OrthoDB" id="6399635at2"/>
<dbReference type="PROSITE" id="PS51352">
    <property type="entry name" value="THIOREDOXIN_2"/>
    <property type="match status" value="1"/>
</dbReference>
<dbReference type="GO" id="GO:0016209">
    <property type="term" value="F:antioxidant activity"/>
    <property type="evidence" value="ECO:0007669"/>
    <property type="project" value="InterPro"/>
</dbReference>
<accession>A0A212T701</accession>
<dbReference type="RefSeq" id="WP_088841872.1">
    <property type="nucleotide sequence ID" value="NZ_FYEW01000001.1"/>
</dbReference>
<dbReference type="PROSITE" id="PS00194">
    <property type="entry name" value="THIOREDOXIN_1"/>
    <property type="match status" value="1"/>
</dbReference>
<evidence type="ECO:0000256" key="5">
    <source>
        <dbReference type="SAM" id="SignalP"/>
    </source>
</evidence>
<protein>
    <submittedName>
        <fullName evidence="7">Thiol-disulfide isomerase or thioredoxin</fullName>
    </submittedName>
</protein>
<organism evidence="7 8">
    <name type="scientific">Hymenobacter gelipurpurascens</name>
    <dbReference type="NCBI Taxonomy" id="89968"/>
    <lineage>
        <taxon>Bacteria</taxon>
        <taxon>Pseudomonadati</taxon>
        <taxon>Bacteroidota</taxon>
        <taxon>Cytophagia</taxon>
        <taxon>Cytophagales</taxon>
        <taxon>Hymenobacteraceae</taxon>
        <taxon>Hymenobacter</taxon>
    </lineage>
</organism>
<keyword evidence="2" id="KW-0201">Cytochrome c-type biogenesis</keyword>
<evidence type="ECO:0000313" key="8">
    <source>
        <dbReference type="Proteomes" id="UP000198131"/>
    </source>
</evidence>
<evidence type="ECO:0000313" key="7">
    <source>
        <dbReference type="EMBL" id="SNC61789.1"/>
    </source>
</evidence>
<dbReference type="Pfam" id="PF00578">
    <property type="entry name" value="AhpC-TSA"/>
    <property type="match status" value="1"/>
</dbReference>
<dbReference type="PANTHER" id="PTHR42852:SF6">
    <property type="entry name" value="THIOL:DISULFIDE INTERCHANGE PROTEIN DSBE"/>
    <property type="match status" value="1"/>
</dbReference>
<dbReference type="GO" id="GO:0030313">
    <property type="term" value="C:cell envelope"/>
    <property type="evidence" value="ECO:0007669"/>
    <property type="project" value="UniProtKB-SubCell"/>
</dbReference>
<dbReference type="AlphaFoldDB" id="A0A212T701"/>
<dbReference type="EMBL" id="FYEW01000001">
    <property type="protein sequence ID" value="SNC61789.1"/>
    <property type="molecule type" value="Genomic_DNA"/>
</dbReference>
<dbReference type="InterPro" id="IPR025380">
    <property type="entry name" value="DUF4369"/>
</dbReference>
<name>A0A212T701_9BACT</name>
<comment type="subcellular location">
    <subcellularLocation>
        <location evidence="1">Cell envelope</location>
    </subcellularLocation>
</comment>
<dbReference type="InterPro" id="IPR013766">
    <property type="entry name" value="Thioredoxin_domain"/>
</dbReference>
<keyword evidence="7" id="KW-0413">Isomerase</keyword>
<feature type="domain" description="Thioredoxin" evidence="6">
    <location>
        <begin position="241"/>
        <end position="380"/>
    </location>
</feature>
<keyword evidence="5" id="KW-0732">Signal</keyword>
<dbReference type="GO" id="GO:0016491">
    <property type="term" value="F:oxidoreductase activity"/>
    <property type="evidence" value="ECO:0007669"/>
    <property type="project" value="InterPro"/>
</dbReference>
<dbReference type="Gene3D" id="3.40.30.10">
    <property type="entry name" value="Glutaredoxin"/>
    <property type="match status" value="1"/>
</dbReference>
<dbReference type="Pfam" id="PF14289">
    <property type="entry name" value="DUF4369"/>
    <property type="match status" value="1"/>
</dbReference>
<sequence>MKIIYLGLLALPLLAAVQSDKSYTIEGQVNRAINAPAKAFLYYGGKYIDSAAVHNGRFTLRGQVDKPGRAFILLSRRGSSRETEGMGILHADVRTAFYLEPGTTTLTSSDSLKYARVVGGPLTTKLQQLDQAEHPIVAGYKQYDTEYKRATAEQRSSVEFKQARAARRAALNRQRTAIDSAFIMNNPASFVSLDAVDMMSNTKADTATVRYLLAHLTPALRNSPEGQQVATKLADYRRPIISLGSKAPSFTLNTPTGKSVSLADYRGRYVLIDFWASWCGPCRKENPNVLRAYKAYKGKNFDVVSVSIDAADNRSNWLKAVREDKLPWAQVIDNARAGNVAKLYQVESIPQNFLLDPTGNIVAKNLLGEELQRVLAEKLK</sequence>